<evidence type="ECO:0000259" key="9">
    <source>
        <dbReference type="PROSITE" id="PS50109"/>
    </source>
</evidence>
<dbReference type="SUPFAM" id="SSF47384">
    <property type="entry name" value="Homodimeric domain of signal transducing histidine kinase"/>
    <property type="match status" value="1"/>
</dbReference>
<dbReference type="PROSITE" id="PS50109">
    <property type="entry name" value="HIS_KIN"/>
    <property type="match status" value="1"/>
</dbReference>
<dbReference type="InterPro" id="IPR038188">
    <property type="entry name" value="TorS_sensor_sf"/>
</dbReference>
<dbReference type="PROSITE" id="PS50885">
    <property type="entry name" value="HAMP"/>
    <property type="match status" value="1"/>
</dbReference>
<accession>A0A285PHK4</accession>
<dbReference type="EMBL" id="OBEL01000007">
    <property type="protein sequence ID" value="SNZ21212.1"/>
    <property type="molecule type" value="Genomic_DNA"/>
</dbReference>
<evidence type="ECO:0000256" key="7">
    <source>
        <dbReference type="PROSITE-ProRule" id="PRU00169"/>
    </source>
</evidence>
<dbReference type="InterPro" id="IPR003594">
    <property type="entry name" value="HATPase_dom"/>
</dbReference>
<dbReference type="Gene3D" id="3.30.450.20">
    <property type="entry name" value="PAS domain"/>
    <property type="match status" value="1"/>
</dbReference>
<feature type="transmembrane region" description="Helical" evidence="8">
    <location>
        <begin position="13"/>
        <end position="35"/>
    </location>
</feature>
<dbReference type="SMART" id="SM00387">
    <property type="entry name" value="HATPase_c"/>
    <property type="match status" value="1"/>
</dbReference>
<gene>
    <name evidence="12" type="ORF">SAMN06265368_4329</name>
</gene>
<protein>
    <recommendedName>
        <fullName evidence="3">histidine kinase</fullName>
        <ecNumber evidence="3">2.7.13.3</ecNumber>
    </recommendedName>
</protein>
<dbReference type="Proteomes" id="UP000219439">
    <property type="component" value="Unassembled WGS sequence"/>
</dbReference>
<feature type="domain" description="Histidine kinase" evidence="9">
    <location>
        <begin position="510"/>
        <end position="719"/>
    </location>
</feature>
<evidence type="ECO:0000256" key="2">
    <source>
        <dbReference type="ARBA" id="ARBA00004370"/>
    </source>
</evidence>
<dbReference type="Gene3D" id="6.10.340.10">
    <property type="match status" value="1"/>
</dbReference>
<evidence type="ECO:0000256" key="8">
    <source>
        <dbReference type="SAM" id="Phobius"/>
    </source>
</evidence>
<dbReference type="Gene3D" id="3.30.565.10">
    <property type="entry name" value="Histidine kinase-like ATPase, C-terminal domain"/>
    <property type="match status" value="1"/>
</dbReference>
<dbReference type="EC" id="2.7.13.3" evidence="3"/>
<dbReference type="SMART" id="SM00304">
    <property type="entry name" value="HAMP"/>
    <property type="match status" value="1"/>
</dbReference>
<dbReference type="GO" id="GO:0016020">
    <property type="term" value="C:membrane"/>
    <property type="evidence" value="ECO:0007669"/>
    <property type="project" value="UniProtKB-SubCell"/>
</dbReference>
<dbReference type="InterPro" id="IPR036097">
    <property type="entry name" value="HisK_dim/P_sf"/>
</dbReference>
<organism evidence="12 13">
    <name type="scientific">Cohaesibacter gelatinilyticus</name>
    <dbReference type="NCBI Taxonomy" id="372072"/>
    <lineage>
        <taxon>Bacteria</taxon>
        <taxon>Pseudomonadati</taxon>
        <taxon>Pseudomonadota</taxon>
        <taxon>Alphaproteobacteria</taxon>
        <taxon>Hyphomicrobiales</taxon>
        <taxon>Cohaesibacteraceae</taxon>
    </lineage>
</organism>
<feature type="modified residue" description="4-aspartylphosphate" evidence="7">
    <location>
        <position position="783"/>
    </location>
</feature>
<dbReference type="InterPro" id="IPR005467">
    <property type="entry name" value="His_kinase_dom"/>
</dbReference>
<dbReference type="CDD" id="cd06225">
    <property type="entry name" value="HAMP"/>
    <property type="match status" value="1"/>
</dbReference>
<sequence>MAFLRHLDVKGRLWIALALLTLSTISVGMIGWYSLDRADSHLQVLHRQTLAQVAQSLELSKQSSGIATSAPFLLNYRSQYLIDREGKALIETLEHVESNWPSLRDGSSSAVYAFESEITDAIGRMRKAVEDLIGAANGQNEERNITQGRLEEIRKLEREFYGRSTDPDLAASSRQTWFSLQAMSNALSGAAHSKNLLGVGEYHRRYQALRARMKAVLLSSEPQGFVNELENMAAGSQGLFEIRRRELTHRLDAQNALFRIRQQAVFISDLSARFAKNAEDFLSRGRLETSSQLNVTKVLIVLSGLVSISIALASAFFVSRYITANIEAITDAMARLAQGDRSSKLTLKISANDEIAKLIQSFRMFRANTLRLDRSNRQLNRKNALFERVFDNITDGVAITSDEGHMEAVNASFRTVLKLPAHQPLRNKTLEEVLSSSVFAADMHKFDSQQGLGAFSNLVGSDGSIVEMRYSPLADGGGVWLFSDATERRKVEERLTQIRHIEGLGKVSGEVAHDFGNILSSITANIHLFEQHARDEASAKFVDRISNATEMGTSLVQRLLAFARKQALSPELVDLNFLIDGLSDLIGIGLKDEVELEINLGSEALIAKVDPGQMENAILNLCLNSNQAIDGIGKITLTTKRDVHGNAVIEVSDNGVGMNESIQERAFEPFYSDRSDGSSGTGLGLAMVYGFIKQSGGDIEIESAPNKGTAIRMILPPIAEDTVSEPLPAGLCRALVIEDDATDRQAALRILGNLGIEAHSVANYEEAEKAIRSDLSFDLLLSDLHLDNGKEAWPLVQLCLDQRTGTNIIVVSGHMPKHHPFSKDMIDNPVICLDKPLREELMREVIVAQAGGQDFSS</sequence>
<dbReference type="PROSITE" id="PS50110">
    <property type="entry name" value="RESPONSE_REGULATORY"/>
    <property type="match status" value="1"/>
</dbReference>
<evidence type="ECO:0000259" key="11">
    <source>
        <dbReference type="PROSITE" id="PS50885"/>
    </source>
</evidence>
<evidence type="ECO:0000256" key="6">
    <source>
        <dbReference type="ARBA" id="ARBA00022777"/>
    </source>
</evidence>
<dbReference type="Gene3D" id="1.20.58.920">
    <property type="match status" value="1"/>
</dbReference>
<dbReference type="InterPro" id="IPR035965">
    <property type="entry name" value="PAS-like_dom_sf"/>
</dbReference>
<keyword evidence="8" id="KW-0812">Transmembrane</keyword>
<comment type="subcellular location">
    <subcellularLocation>
        <location evidence="2">Membrane</location>
    </subcellularLocation>
</comment>
<dbReference type="InterPro" id="IPR003660">
    <property type="entry name" value="HAMP_dom"/>
</dbReference>
<dbReference type="Pfam" id="PF02518">
    <property type="entry name" value="HATPase_c"/>
    <property type="match status" value="1"/>
</dbReference>
<dbReference type="GO" id="GO:0000155">
    <property type="term" value="F:phosphorelay sensor kinase activity"/>
    <property type="evidence" value="ECO:0007669"/>
    <property type="project" value="InterPro"/>
</dbReference>
<evidence type="ECO:0000256" key="1">
    <source>
        <dbReference type="ARBA" id="ARBA00000085"/>
    </source>
</evidence>
<dbReference type="PANTHER" id="PTHR43065">
    <property type="entry name" value="SENSOR HISTIDINE KINASE"/>
    <property type="match status" value="1"/>
</dbReference>
<dbReference type="InterPro" id="IPR036890">
    <property type="entry name" value="HATPase_C_sf"/>
</dbReference>
<dbReference type="SUPFAM" id="SSF55785">
    <property type="entry name" value="PYP-like sensor domain (PAS domain)"/>
    <property type="match status" value="1"/>
</dbReference>
<dbReference type="Gene3D" id="1.10.287.130">
    <property type="match status" value="1"/>
</dbReference>
<dbReference type="OrthoDB" id="9796100at2"/>
<keyword evidence="4 7" id="KW-0597">Phosphoprotein</keyword>
<dbReference type="AlphaFoldDB" id="A0A285PHK4"/>
<feature type="domain" description="HAMP" evidence="11">
    <location>
        <begin position="320"/>
        <end position="374"/>
    </location>
</feature>
<dbReference type="SUPFAM" id="SSF52172">
    <property type="entry name" value="CheY-like"/>
    <property type="match status" value="1"/>
</dbReference>
<evidence type="ECO:0000256" key="4">
    <source>
        <dbReference type="ARBA" id="ARBA00022553"/>
    </source>
</evidence>
<dbReference type="SUPFAM" id="SSF55874">
    <property type="entry name" value="ATPase domain of HSP90 chaperone/DNA topoisomerase II/histidine kinase"/>
    <property type="match status" value="1"/>
</dbReference>
<keyword evidence="5" id="KW-0808">Transferase</keyword>
<evidence type="ECO:0000256" key="3">
    <source>
        <dbReference type="ARBA" id="ARBA00012438"/>
    </source>
</evidence>
<comment type="catalytic activity">
    <reaction evidence="1">
        <text>ATP + protein L-histidine = ADP + protein N-phospho-L-histidine.</text>
        <dbReference type="EC" id="2.7.13.3"/>
    </reaction>
</comment>
<dbReference type="PRINTS" id="PR00344">
    <property type="entry name" value="BCTRLSENSOR"/>
</dbReference>
<evidence type="ECO:0000259" key="10">
    <source>
        <dbReference type="PROSITE" id="PS50110"/>
    </source>
</evidence>
<evidence type="ECO:0000256" key="5">
    <source>
        <dbReference type="ARBA" id="ARBA00022679"/>
    </source>
</evidence>
<dbReference type="Gene3D" id="3.40.50.2300">
    <property type="match status" value="1"/>
</dbReference>
<reference evidence="12 13" key="1">
    <citation type="submission" date="2017-09" db="EMBL/GenBank/DDBJ databases">
        <authorList>
            <person name="Ehlers B."/>
            <person name="Leendertz F.H."/>
        </authorList>
    </citation>
    <scope>NUCLEOTIDE SEQUENCE [LARGE SCALE GENOMIC DNA]</scope>
    <source>
        <strain evidence="12 13">DSM 18289</strain>
    </source>
</reference>
<keyword evidence="6" id="KW-0418">Kinase</keyword>
<dbReference type="Pfam" id="PF00672">
    <property type="entry name" value="HAMP"/>
    <property type="match status" value="1"/>
</dbReference>
<keyword evidence="13" id="KW-1185">Reference proteome</keyword>
<keyword evidence="8" id="KW-1133">Transmembrane helix</keyword>
<evidence type="ECO:0000313" key="12">
    <source>
        <dbReference type="EMBL" id="SNZ21212.1"/>
    </source>
</evidence>
<name>A0A285PHK4_9HYPH</name>
<dbReference type="Pfam" id="PF12860">
    <property type="entry name" value="PAS_7"/>
    <property type="match status" value="1"/>
</dbReference>
<dbReference type="SMART" id="SM00388">
    <property type="entry name" value="HisKA"/>
    <property type="match status" value="1"/>
</dbReference>
<dbReference type="InterPro" id="IPR004358">
    <property type="entry name" value="Sig_transdc_His_kin-like_C"/>
</dbReference>
<evidence type="ECO:0000313" key="13">
    <source>
        <dbReference type="Proteomes" id="UP000219439"/>
    </source>
</evidence>
<keyword evidence="8" id="KW-0472">Membrane</keyword>
<proteinExistence type="predicted"/>
<dbReference type="RefSeq" id="WP_097155594.1">
    <property type="nucleotide sequence ID" value="NZ_OBEL01000007.1"/>
</dbReference>
<dbReference type="InterPro" id="IPR003661">
    <property type="entry name" value="HisK_dim/P_dom"/>
</dbReference>
<feature type="domain" description="Response regulatory" evidence="10">
    <location>
        <begin position="733"/>
        <end position="850"/>
    </location>
</feature>
<dbReference type="InterPro" id="IPR001789">
    <property type="entry name" value="Sig_transdc_resp-reg_receiver"/>
</dbReference>
<dbReference type="PANTHER" id="PTHR43065:SF42">
    <property type="entry name" value="TWO-COMPONENT SENSOR PPRA"/>
    <property type="match status" value="1"/>
</dbReference>
<dbReference type="InterPro" id="IPR011006">
    <property type="entry name" value="CheY-like_superfamily"/>
</dbReference>